<dbReference type="PANTHER" id="PTHR28180:SF5">
    <property type="entry name" value="DNA POLYMERASE ALPHA SUBUNIT B"/>
    <property type="match status" value="1"/>
</dbReference>
<keyword evidence="2" id="KW-1185">Reference proteome</keyword>
<reference evidence="1" key="1">
    <citation type="submission" date="2016-03" db="EMBL/GenBank/DDBJ databases">
        <title>Draft genome sequence of Rosellinia necatrix.</title>
        <authorList>
            <person name="Kanematsu S."/>
        </authorList>
    </citation>
    <scope>NUCLEOTIDE SEQUENCE [LARGE SCALE GENOMIC DNA]</scope>
    <source>
        <strain evidence="1">W97</strain>
    </source>
</reference>
<name>A0A1W2TTA0_ROSNE</name>
<accession>A0A1W2TTA0</accession>
<proteinExistence type="predicted"/>
<organism evidence="1">
    <name type="scientific">Rosellinia necatrix</name>
    <name type="common">White root-rot fungus</name>
    <dbReference type="NCBI Taxonomy" id="77044"/>
    <lineage>
        <taxon>Eukaryota</taxon>
        <taxon>Fungi</taxon>
        <taxon>Dikarya</taxon>
        <taxon>Ascomycota</taxon>
        <taxon>Pezizomycotina</taxon>
        <taxon>Sordariomycetes</taxon>
        <taxon>Xylariomycetidae</taxon>
        <taxon>Xylariales</taxon>
        <taxon>Xylariaceae</taxon>
        <taxon>Rosellinia</taxon>
    </lineage>
</organism>
<dbReference type="EMBL" id="DF977516">
    <property type="protein sequence ID" value="GAP91781.1"/>
    <property type="molecule type" value="Genomic_DNA"/>
</dbReference>
<dbReference type="InterPro" id="IPR029032">
    <property type="entry name" value="AhpD-like"/>
</dbReference>
<dbReference type="OMA" id="ADQLYLH"/>
<dbReference type="AlphaFoldDB" id="A0A1W2TTA0"/>
<evidence type="ECO:0000313" key="1">
    <source>
        <dbReference type="EMBL" id="GAP91781.1"/>
    </source>
</evidence>
<dbReference type="PANTHER" id="PTHR28180">
    <property type="entry name" value="CONSERVED MITOCHONDRIAL PROTEIN-RELATED"/>
    <property type="match status" value="1"/>
</dbReference>
<dbReference type="OrthoDB" id="5537330at2759"/>
<gene>
    <name evidence="1" type="ORF">SAMD00023353_7100150</name>
</gene>
<dbReference type="Gene3D" id="1.20.1290.10">
    <property type="entry name" value="AhpD-like"/>
    <property type="match status" value="1"/>
</dbReference>
<dbReference type="SUPFAM" id="SSF69118">
    <property type="entry name" value="AhpD-like"/>
    <property type="match status" value="1"/>
</dbReference>
<protein>
    <submittedName>
        <fullName evidence="1">Putative DNA polymerase alpha subunit B</fullName>
    </submittedName>
</protein>
<sequence length="290" mass="32270">MAAKQVAKQLNEGRLLSSLLLPRGKANAHASSGVSMYPNRIRSPTRPLMAFGRSYSTLYSPGSSRSDSITGLLQQLEQSFPPALRQDGWYLTTAAALTSCGLQRHLGSLYLHLVSQPRYQKPAQRQQLVRRIREALFKTIMICGIPRVMDGIASIARVEREEDQDHTIMRANWQADEENRKRGEAALEALFKDENTGIIETFGSHREISWISVNISYGCFLADYRILNAAETELVVLPAIMCQNLSGPTSWHVRASQNVGIGREDVKKIQLVTGMIAAFAGLDLDTVERL</sequence>
<dbReference type="Proteomes" id="UP000054516">
    <property type="component" value="Unassembled WGS sequence"/>
</dbReference>
<evidence type="ECO:0000313" key="2">
    <source>
        <dbReference type="Proteomes" id="UP000054516"/>
    </source>
</evidence>
<dbReference type="InterPro" id="IPR052999">
    <property type="entry name" value="PTS1_Protein"/>
</dbReference>